<name>A0A0P0A735_9RHOB</name>
<dbReference type="PANTHER" id="PTHR21496:SF0">
    <property type="entry name" value="RIESKE DOMAIN-CONTAINING PROTEIN"/>
    <property type="match status" value="1"/>
</dbReference>
<evidence type="ECO:0000256" key="5">
    <source>
        <dbReference type="ARBA" id="ARBA00034078"/>
    </source>
</evidence>
<dbReference type="NCBIfam" id="TIGR02377">
    <property type="entry name" value="MocE_fam_FeS"/>
    <property type="match status" value="1"/>
</dbReference>
<dbReference type="RefSeq" id="WP_062219578.1">
    <property type="nucleotide sequence ID" value="NZ_CP012023.1"/>
</dbReference>
<dbReference type="KEGG" id="cmar:IMCC12053_2590"/>
<comment type="cofactor">
    <cofactor evidence="5">
        <name>[2Fe-2S] cluster</name>
        <dbReference type="ChEBI" id="CHEBI:190135"/>
    </cofactor>
</comment>
<keyword evidence="4" id="KW-0411">Iron-sulfur</keyword>
<comment type="similarity">
    <text evidence="6">Belongs to the bacterial ring-hydroxylating dioxygenase ferredoxin component family.</text>
</comment>
<dbReference type="PATRIC" id="fig|1397108.4.peg.2647"/>
<keyword evidence="2" id="KW-0479">Metal-binding</keyword>
<keyword evidence="3" id="KW-0408">Iron</keyword>
<dbReference type="InterPro" id="IPR012747">
    <property type="entry name" value="MocE_2FeS"/>
</dbReference>
<dbReference type="Pfam" id="PF00355">
    <property type="entry name" value="Rieske"/>
    <property type="match status" value="1"/>
</dbReference>
<sequence>MAWIDACSPEDIDAEDVVRFDHNGRTFAVYRNHEDAYFCTDGLCTHEEIHLADGLVVENTIECPKHSSIFDFTNGEVETPPACEDLHTYPTKVENGRVLIEI</sequence>
<dbReference type="SUPFAM" id="SSF50022">
    <property type="entry name" value="ISP domain"/>
    <property type="match status" value="1"/>
</dbReference>
<accession>A0A0P0A735</accession>
<keyword evidence="8" id="KW-1185">Reference proteome</keyword>
<evidence type="ECO:0000313" key="7">
    <source>
        <dbReference type="EMBL" id="ALI56537.1"/>
    </source>
</evidence>
<dbReference type="Gene3D" id="2.102.10.10">
    <property type="entry name" value="Rieske [2Fe-2S] iron-sulphur domain"/>
    <property type="match status" value="1"/>
</dbReference>
<dbReference type="PANTHER" id="PTHR21496">
    <property type="entry name" value="FERREDOXIN-RELATED"/>
    <property type="match status" value="1"/>
</dbReference>
<dbReference type="CDD" id="cd03528">
    <property type="entry name" value="Rieske_RO_ferredoxin"/>
    <property type="match status" value="1"/>
</dbReference>
<evidence type="ECO:0000256" key="2">
    <source>
        <dbReference type="ARBA" id="ARBA00022723"/>
    </source>
</evidence>
<dbReference type="InterPro" id="IPR036922">
    <property type="entry name" value="Rieske_2Fe-2S_sf"/>
</dbReference>
<dbReference type="GO" id="GO:0046872">
    <property type="term" value="F:metal ion binding"/>
    <property type="evidence" value="ECO:0007669"/>
    <property type="project" value="UniProtKB-KW"/>
</dbReference>
<reference evidence="7 8" key="1">
    <citation type="submission" date="2015-05" db="EMBL/GenBank/DDBJ databases">
        <authorList>
            <person name="Wang D.B."/>
            <person name="Wang M."/>
        </authorList>
    </citation>
    <scope>NUCLEOTIDE SEQUENCE [LARGE SCALE GENOMIC DNA]</scope>
    <source>
        <strain evidence="7 8">IMCC 12053</strain>
    </source>
</reference>
<dbReference type="STRING" id="1397108.IMCC12053_2590"/>
<evidence type="ECO:0000256" key="6">
    <source>
        <dbReference type="ARBA" id="ARBA00038001"/>
    </source>
</evidence>
<dbReference type="InterPro" id="IPR017941">
    <property type="entry name" value="Rieske_2Fe-2S"/>
</dbReference>
<keyword evidence="1" id="KW-0001">2Fe-2S</keyword>
<evidence type="ECO:0000256" key="1">
    <source>
        <dbReference type="ARBA" id="ARBA00022714"/>
    </source>
</evidence>
<dbReference type="EMBL" id="CP012023">
    <property type="protein sequence ID" value="ALI56537.1"/>
    <property type="molecule type" value="Genomic_DNA"/>
</dbReference>
<proteinExistence type="inferred from homology"/>
<evidence type="ECO:0000313" key="8">
    <source>
        <dbReference type="Proteomes" id="UP000064920"/>
    </source>
</evidence>
<dbReference type="AlphaFoldDB" id="A0A0P0A735"/>
<evidence type="ECO:0000256" key="4">
    <source>
        <dbReference type="ARBA" id="ARBA00023014"/>
    </source>
</evidence>
<dbReference type="OrthoDB" id="9794175at2"/>
<organism evidence="7 8">
    <name type="scientific">Celeribacter marinus</name>
    <dbReference type="NCBI Taxonomy" id="1397108"/>
    <lineage>
        <taxon>Bacteria</taxon>
        <taxon>Pseudomonadati</taxon>
        <taxon>Pseudomonadota</taxon>
        <taxon>Alphaproteobacteria</taxon>
        <taxon>Rhodobacterales</taxon>
        <taxon>Roseobacteraceae</taxon>
        <taxon>Celeribacter</taxon>
    </lineage>
</organism>
<dbReference type="PROSITE" id="PS51296">
    <property type="entry name" value="RIESKE"/>
    <property type="match status" value="1"/>
</dbReference>
<gene>
    <name evidence="7" type="ORF">IMCC12053_2590</name>
</gene>
<evidence type="ECO:0000256" key="3">
    <source>
        <dbReference type="ARBA" id="ARBA00023004"/>
    </source>
</evidence>
<protein>
    <submittedName>
        <fullName evidence="7">Ferredoxin</fullName>
    </submittedName>
</protein>
<dbReference type="GO" id="GO:0051537">
    <property type="term" value="F:2 iron, 2 sulfur cluster binding"/>
    <property type="evidence" value="ECO:0007669"/>
    <property type="project" value="UniProtKB-KW"/>
</dbReference>
<dbReference type="Proteomes" id="UP000064920">
    <property type="component" value="Chromosome"/>
</dbReference>